<dbReference type="AlphaFoldDB" id="A0A0D0CCU2"/>
<sequence>MSCFSILASLCISCRASISSEPDSSVLRAPCSVLCRLELILWTGVNGHRASLRTSEDWGYEGVAVKLLLRALPQLPALLNSLASGDQGISKTLLISKNLRPVASRGVTCHGVLLNGLCKHEGQPESETEGEPIVRADDLL</sequence>
<reference evidence="4" key="2">
    <citation type="submission" date="2015-01" db="EMBL/GenBank/DDBJ databases">
        <title>Evolutionary Origins and Diversification of the Mycorrhizal Mutualists.</title>
        <authorList>
            <consortium name="DOE Joint Genome Institute"/>
            <consortium name="Mycorrhizal Genomics Consortium"/>
            <person name="Kohler A."/>
            <person name="Kuo A."/>
            <person name="Nagy L.G."/>
            <person name="Floudas D."/>
            <person name="Copeland A."/>
            <person name="Barry K.W."/>
            <person name="Cichocki N."/>
            <person name="Veneault-Fourrey C."/>
            <person name="LaButti K."/>
            <person name="Lindquist E.A."/>
            <person name="Lipzen A."/>
            <person name="Lundell T."/>
            <person name="Morin E."/>
            <person name="Murat C."/>
            <person name="Riley R."/>
            <person name="Ohm R."/>
            <person name="Sun H."/>
            <person name="Tunlid A."/>
            <person name="Henrissat B."/>
            <person name="Grigoriev I.V."/>
            <person name="Hibbett D.S."/>
            <person name="Martin F."/>
        </authorList>
    </citation>
    <scope>NUCLEOTIDE SEQUENCE [LARGE SCALE GENOMIC DNA]</scope>
    <source>
        <strain evidence="4">Ve08.2h10</strain>
    </source>
</reference>
<gene>
    <name evidence="3" type="ORF">PAXRUDRAFT_836286</name>
</gene>
<evidence type="ECO:0000256" key="1">
    <source>
        <dbReference type="SAM" id="MobiDB-lite"/>
    </source>
</evidence>
<feature type="region of interest" description="Disordered" evidence="1">
    <location>
        <begin position="121"/>
        <end position="140"/>
    </location>
</feature>
<keyword evidence="2" id="KW-0732">Signal</keyword>
<reference evidence="3 4" key="1">
    <citation type="submission" date="2014-04" db="EMBL/GenBank/DDBJ databases">
        <authorList>
            <consortium name="DOE Joint Genome Institute"/>
            <person name="Kuo A."/>
            <person name="Kohler A."/>
            <person name="Jargeat P."/>
            <person name="Nagy L.G."/>
            <person name="Floudas D."/>
            <person name="Copeland A."/>
            <person name="Barry K.W."/>
            <person name="Cichocki N."/>
            <person name="Veneault-Fourrey C."/>
            <person name="LaButti K."/>
            <person name="Lindquist E.A."/>
            <person name="Lipzen A."/>
            <person name="Lundell T."/>
            <person name="Morin E."/>
            <person name="Murat C."/>
            <person name="Sun H."/>
            <person name="Tunlid A."/>
            <person name="Henrissat B."/>
            <person name="Grigoriev I.V."/>
            <person name="Hibbett D.S."/>
            <person name="Martin F."/>
            <person name="Nordberg H.P."/>
            <person name="Cantor M.N."/>
            <person name="Hua S.X."/>
        </authorList>
    </citation>
    <scope>NUCLEOTIDE SEQUENCE [LARGE SCALE GENOMIC DNA]</scope>
    <source>
        <strain evidence="3 4">Ve08.2h10</strain>
    </source>
</reference>
<proteinExistence type="predicted"/>
<evidence type="ECO:0000313" key="4">
    <source>
        <dbReference type="Proteomes" id="UP000054538"/>
    </source>
</evidence>
<name>A0A0D0CCU2_9AGAM</name>
<dbReference type="InParanoid" id="A0A0D0CCU2"/>
<protein>
    <submittedName>
        <fullName evidence="3">Uncharacterized protein</fullName>
    </submittedName>
</protein>
<feature type="chain" id="PRO_5002208584" evidence="2">
    <location>
        <begin position="17"/>
        <end position="140"/>
    </location>
</feature>
<feature type="signal peptide" evidence="2">
    <location>
        <begin position="1"/>
        <end position="16"/>
    </location>
</feature>
<keyword evidence="4" id="KW-1185">Reference proteome</keyword>
<dbReference type="EMBL" id="KN829881">
    <property type="protein sequence ID" value="KIK73313.1"/>
    <property type="molecule type" value="Genomic_DNA"/>
</dbReference>
<dbReference type="HOGENOM" id="CLU_1835797_0_0_1"/>
<accession>A0A0D0CCU2</accession>
<evidence type="ECO:0000256" key="2">
    <source>
        <dbReference type="SAM" id="SignalP"/>
    </source>
</evidence>
<organism evidence="3 4">
    <name type="scientific">Paxillus rubicundulus Ve08.2h10</name>
    <dbReference type="NCBI Taxonomy" id="930991"/>
    <lineage>
        <taxon>Eukaryota</taxon>
        <taxon>Fungi</taxon>
        <taxon>Dikarya</taxon>
        <taxon>Basidiomycota</taxon>
        <taxon>Agaricomycotina</taxon>
        <taxon>Agaricomycetes</taxon>
        <taxon>Agaricomycetidae</taxon>
        <taxon>Boletales</taxon>
        <taxon>Paxilineae</taxon>
        <taxon>Paxillaceae</taxon>
        <taxon>Paxillus</taxon>
    </lineage>
</organism>
<evidence type="ECO:0000313" key="3">
    <source>
        <dbReference type="EMBL" id="KIK73313.1"/>
    </source>
</evidence>
<dbReference type="Proteomes" id="UP000054538">
    <property type="component" value="Unassembled WGS sequence"/>
</dbReference>